<proteinExistence type="predicted"/>
<protein>
    <recommendedName>
        <fullName evidence="3">HTH marR-type domain-containing protein</fullName>
    </recommendedName>
</protein>
<evidence type="ECO:0000313" key="1">
    <source>
        <dbReference type="EMBL" id="MDO7836967.1"/>
    </source>
</evidence>
<dbReference type="SUPFAM" id="SSF46785">
    <property type="entry name" value="Winged helix' DNA-binding domain"/>
    <property type="match status" value="1"/>
</dbReference>
<dbReference type="Proteomes" id="UP001176471">
    <property type="component" value="Unassembled WGS sequence"/>
</dbReference>
<dbReference type="InterPro" id="IPR036390">
    <property type="entry name" value="WH_DNA-bd_sf"/>
</dbReference>
<evidence type="ECO:0000313" key="2">
    <source>
        <dbReference type="Proteomes" id="UP001176471"/>
    </source>
</evidence>
<name>A0ABT8ZQZ2_9SPHN</name>
<dbReference type="CDD" id="cd00090">
    <property type="entry name" value="HTH_ARSR"/>
    <property type="match status" value="1"/>
</dbReference>
<sequence>MKLIEWPVGASPSPEWGDIRAAIINLCATLGLRLTDARDVCPPQGSGAPPLPLDPLAVAQAWAEAIADQAAIFGPDLCVNGSWNMLLDLYISGRQKRRISVSSLCIASGVPPTTALRHMMLLEAQGLIERMPDRVDLRRRYVDLTTAGREKVERILIAAGRRTRPASG</sequence>
<keyword evidence="2" id="KW-1185">Reference proteome</keyword>
<organism evidence="1 2">
    <name type="scientific">Sphingobium cyanobacteriorum</name>
    <dbReference type="NCBI Taxonomy" id="3063954"/>
    <lineage>
        <taxon>Bacteria</taxon>
        <taxon>Pseudomonadati</taxon>
        <taxon>Pseudomonadota</taxon>
        <taxon>Alphaproteobacteria</taxon>
        <taxon>Sphingomonadales</taxon>
        <taxon>Sphingomonadaceae</taxon>
        <taxon>Sphingobium</taxon>
    </lineage>
</organism>
<dbReference type="InterPro" id="IPR011991">
    <property type="entry name" value="ArsR-like_HTH"/>
</dbReference>
<comment type="caution">
    <text evidence="1">The sequence shown here is derived from an EMBL/GenBank/DDBJ whole genome shotgun (WGS) entry which is preliminary data.</text>
</comment>
<dbReference type="Gene3D" id="1.10.10.10">
    <property type="entry name" value="Winged helix-like DNA-binding domain superfamily/Winged helix DNA-binding domain"/>
    <property type="match status" value="1"/>
</dbReference>
<reference evidence="1" key="1">
    <citation type="submission" date="2023-07" db="EMBL/GenBank/DDBJ databases">
        <title>Bacterial whole genome sequence for Sphingobium sp. HBC34.</title>
        <authorList>
            <person name="Le V."/>
            <person name="Ko S.-R."/>
            <person name="Ahn C.-Y."/>
            <person name="Oh H.-M."/>
        </authorList>
    </citation>
    <scope>NUCLEOTIDE SEQUENCE</scope>
    <source>
        <strain evidence="1">HBC34</strain>
    </source>
</reference>
<accession>A0ABT8ZQZ2</accession>
<gene>
    <name evidence="1" type="ORF">Q4610_18120</name>
</gene>
<dbReference type="RefSeq" id="WP_304537343.1">
    <property type="nucleotide sequence ID" value="NZ_JAUQOM010000013.1"/>
</dbReference>
<dbReference type="InterPro" id="IPR036388">
    <property type="entry name" value="WH-like_DNA-bd_sf"/>
</dbReference>
<evidence type="ECO:0008006" key="3">
    <source>
        <dbReference type="Google" id="ProtNLM"/>
    </source>
</evidence>
<dbReference type="EMBL" id="JAUQOM010000013">
    <property type="protein sequence ID" value="MDO7836967.1"/>
    <property type="molecule type" value="Genomic_DNA"/>
</dbReference>